<dbReference type="AlphaFoldDB" id="A0A850PEF7"/>
<dbReference type="Pfam" id="PF07396">
    <property type="entry name" value="Porin_O_P"/>
    <property type="match status" value="1"/>
</dbReference>
<dbReference type="SUPFAM" id="SSF56935">
    <property type="entry name" value="Porins"/>
    <property type="match status" value="1"/>
</dbReference>
<feature type="chain" id="PRO_5032800674" evidence="2">
    <location>
        <begin position="27"/>
        <end position="552"/>
    </location>
</feature>
<feature type="coiled-coil region" evidence="1">
    <location>
        <begin position="27"/>
        <end position="54"/>
    </location>
</feature>
<dbReference type="Gene3D" id="2.40.160.10">
    <property type="entry name" value="Porin"/>
    <property type="match status" value="1"/>
</dbReference>
<evidence type="ECO:0000313" key="3">
    <source>
        <dbReference type="EMBL" id="NVN40850.1"/>
    </source>
</evidence>
<keyword evidence="4" id="KW-1185">Reference proteome</keyword>
<accession>A0A850PEF7</accession>
<dbReference type="InterPro" id="IPR023614">
    <property type="entry name" value="Porin_dom_sf"/>
</dbReference>
<sequence>MRHSLKLRVLLLSASSFMAGGVPAFAATSDESEIMLLRKEIAEMKQEMRAMHQQIHESTVAEPHSARSLRRRTAPVNYIGAPEAGVHIGQVAQRAPLTADEMRPPPDRGIASSWNEFQRAFQRSRAEDESVHIGGVRIGFPNGRPTIATDDGAYALSIGLAFHEDFGGFFGVDRRGAETRGTFPGFTSNTRRMRIFFTWRYKNWVANVTPDFGGSNELSSGSAYTSNQYLYEANLNYTGFKNTILTVGYFQPRVTEEDSESSNDFMMMERPGITDVMRSIAAGDARFSIGGLHYDKRWWIAGYFTGQSYGNRAASSSTADSQTGGTFRVAGRPVVTKDIDVHVGVSAIGAFKPTLINGTNGVNGTRSFTLSQRPELNLTSATVAAAMTDVADVWSAGPELGIRYKNFLIKSEYYHIGVDRSHGSPGQSLPKYNFDGYYVTAGYTLFGKGRSYNVKEGAFAAPGVEHDFDPSSGHWGALEAIGRWSVTDLDDKSAGLRGGKQTIWAAGLNWYPNRHFRVMIDYNHFIVTREAAAWDTLGRNGNSIAARIQAAF</sequence>
<evidence type="ECO:0000313" key="4">
    <source>
        <dbReference type="Proteomes" id="UP000585665"/>
    </source>
</evidence>
<dbReference type="EMBL" id="JABXXR010000069">
    <property type="protein sequence ID" value="NVN40850.1"/>
    <property type="molecule type" value="Genomic_DNA"/>
</dbReference>
<dbReference type="RefSeq" id="WP_176613786.1">
    <property type="nucleotide sequence ID" value="NZ_JABXXR010000069.1"/>
</dbReference>
<feature type="signal peptide" evidence="2">
    <location>
        <begin position="1"/>
        <end position="26"/>
    </location>
</feature>
<evidence type="ECO:0000256" key="2">
    <source>
        <dbReference type="SAM" id="SignalP"/>
    </source>
</evidence>
<protein>
    <submittedName>
        <fullName evidence="3">Porin</fullName>
    </submittedName>
</protein>
<dbReference type="Proteomes" id="UP000585665">
    <property type="component" value="Unassembled WGS sequence"/>
</dbReference>
<proteinExistence type="predicted"/>
<name>A0A850PEF7_9PROT</name>
<evidence type="ECO:0000256" key="1">
    <source>
        <dbReference type="SAM" id="Coils"/>
    </source>
</evidence>
<reference evidence="3 4" key="1">
    <citation type="submission" date="2020-06" db="EMBL/GenBank/DDBJ databases">
        <title>Description of novel acetic acid bacteria.</title>
        <authorList>
            <person name="Sombolestani A."/>
        </authorList>
    </citation>
    <scope>NUCLEOTIDE SEQUENCE [LARGE SCALE GENOMIC DNA]</scope>
    <source>
        <strain evidence="3 4">LMG 27010</strain>
    </source>
</reference>
<keyword evidence="2" id="KW-0732">Signal</keyword>
<organism evidence="3 4">
    <name type="scientific">Ameyamaea chiangmaiensis</name>
    <dbReference type="NCBI Taxonomy" id="442969"/>
    <lineage>
        <taxon>Bacteria</taxon>
        <taxon>Pseudomonadati</taxon>
        <taxon>Pseudomonadota</taxon>
        <taxon>Alphaproteobacteria</taxon>
        <taxon>Acetobacterales</taxon>
        <taxon>Acetobacteraceae</taxon>
        <taxon>Ameyamaea</taxon>
    </lineage>
</organism>
<gene>
    <name evidence="3" type="ORF">HUK82_09780</name>
</gene>
<keyword evidence="1" id="KW-0175">Coiled coil</keyword>
<dbReference type="InterPro" id="IPR010870">
    <property type="entry name" value="Porin_O/P"/>
</dbReference>
<comment type="caution">
    <text evidence="3">The sequence shown here is derived from an EMBL/GenBank/DDBJ whole genome shotgun (WGS) entry which is preliminary data.</text>
</comment>